<feature type="region of interest" description="Disordered" evidence="1">
    <location>
        <begin position="1"/>
        <end position="26"/>
    </location>
</feature>
<feature type="non-terminal residue" evidence="2">
    <location>
        <position position="1"/>
    </location>
</feature>
<gene>
    <name evidence="2" type="ordered locus">Os07g0138400</name>
</gene>
<dbReference type="EMBL" id="AP008213">
    <property type="protein sequence ID" value="BAH93779.1"/>
    <property type="molecule type" value="Genomic_DNA"/>
</dbReference>
<reference evidence="3" key="2">
    <citation type="journal article" date="2008" name="Nucleic Acids Res.">
        <title>The rice annotation project database (RAP-DB): 2008 update.</title>
        <authorList>
            <consortium name="The rice annotation project (RAP)"/>
        </authorList>
    </citation>
    <scope>GENOME REANNOTATION</scope>
    <source>
        <strain evidence="3">cv. Nipponbare</strain>
    </source>
</reference>
<evidence type="ECO:0000313" key="3">
    <source>
        <dbReference type="Proteomes" id="UP000000763"/>
    </source>
</evidence>
<organism evidence="2 3">
    <name type="scientific">Oryza sativa subsp. japonica</name>
    <name type="common">Rice</name>
    <dbReference type="NCBI Taxonomy" id="39947"/>
    <lineage>
        <taxon>Eukaryota</taxon>
        <taxon>Viridiplantae</taxon>
        <taxon>Streptophyta</taxon>
        <taxon>Embryophyta</taxon>
        <taxon>Tracheophyta</taxon>
        <taxon>Spermatophyta</taxon>
        <taxon>Magnoliopsida</taxon>
        <taxon>Liliopsida</taxon>
        <taxon>Poales</taxon>
        <taxon>Poaceae</taxon>
        <taxon>BOP clade</taxon>
        <taxon>Oryzoideae</taxon>
        <taxon>Oryzeae</taxon>
        <taxon>Oryzinae</taxon>
        <taxon>Oryza</taxon>
        <taxon>Oryza sativa</taxon>
    </lineage>
</organism>
<accession>C7J539</accession>
<reference evidence="2 3" key="1">
    <citation type="journal article" date="2005" name="Nature">
        <title>The map-based sequence of the rice genome.</title>
        <authorList>
            <consortium name="International rice genome sequencing project (IRGSP)"/>
            <person name="Matsumoto T."/>
            <person name="Wu J."/>
            <person name="Kanamori H."/>
            <person name="Katayose Y."/>
            <person name="Fujisawa M."/>
            <person name="Namiki N."/>
            <person name="Mizuno H."/>
            <person name="Yamamoto K."/>
            <person name="Antonio B.A."/>
            <person name="Baba T."/>
            <person name="Sakata K."/>
            <person name="Nagamura Y."/>
            <person name="Aoki H."/>
            <person name="Arikawa K."/>
            <person name="Arita K."/>
            <person name="Bito T."/>
            <person name="Chiden Y."/>
            <person name="Fujitsuka N."/>
            <person name="Fukunaka R."/>
            <person name="Hamada M."/>
            <person name="Harada C."/>
            <person name="Hayashi A."/>
            <person name="Hijishita S."/>
            <person name="Honda M."/>
            <person name="Hosokawa S."/>
            <person name="Ichikawa Y."/>
            <person name="Idonuma A."/>
            <person name="Iijima M."/>
            <person name="Ikeda M."/>
            <person name="Ikeno M."/>
            <person name="Ito K."/>
            <person name="Ito S."/>
            <person name="Ito T."/>
            <person name="Ito Y."/>
            <person name="Ito Y."/>
            <person name="Iwabuchi A."/>
            <person name="Kamiya K."/>
            <person name="Karasawa W."/>
            <person name="Kurita K."/>
            <person name="Katagiri S."/>
            <person name="Kikuta A."/>
            <person name="Kobayashi H."/>
            <person name="Kobayashi N."/>
            <person name="Machita K."/>
            <person name="Maehara T."/>
            <person name="Masukawa M."/>
            <person name="Mizubayashi T."/>
            <person name="Mukai Y."/>
            <person name="Nagasaki H."/>
            <person name="Nagata Y."/>
            <person name="Naito S."/>
            <person name="Nakashima M."/>
            <person name="Nakama Y."/>
            <person name="Nakamichi Y."/>
            <person name="Nakamura M."/>
            <person name="Meguro A."/>
            <person name="Negishi M."/>
            <person name="Ohta I."/>
            <person name="Ohta T."/>
            <person name="Okamoto M."/>
            <person name="Ono N."/>
            <person name="Saji S."/>
            <person name="Sakaguchi M."/>
            <person name="Sakai K."/>
            <person name="Shibata M."/>
            <person name="Shimokawa T."/>
            <person name="Song J."/>
            <person name="Takazaki Y."/>
            <person name="Terasawa K."/>
            <person name="Tsugane M."/>
            <person name="Tsuji K."/>
            <person name="Ueda S."/>
            <person name="Waki K."/>
            <person name="Yamagata H."/>
            <person name="Yamamoto M."/>
            <person name="Yamamoto S."/>
            <person name="Yamane H."/>
            <person name="Yoshiki S."/>
            <person name="Yoshihara R."/>
            <person name="Yukawa K."/>
            <person name="Zhong H."/>
            <person name="Yano M."/>
            <person name="Yuan Q."/>
            <person name="Ouyang S."/>
            <person name="Liu J."/>
            <person name="Jones K.M."/>
            <person name="Gansberger K."/>
            <person name="Moffat K."/>
            <person name="Hill J."/>
            <person name="Bera J."/>
            <person name="Fadrosh D."/>
            <person name="Jin S."/>
            <person name="Johri S."/>
            <person name="Kim M."/>
            <person name="Overton L."/>
            <person name="Reardon M."/>
            <person name="Tsitrin T."/>
            <person name="Vuong H."/>
            <person name="Weaver B."/>
            <person name="Ciecko A."/>
            <person name="Tallon L."/>
            <person name="Jackson J."/>
            <person name="Pai G."/>
            <person name="Aken S.V."/>
            <person name="Utterback T."/>
            <person name="Reidmuller S."/>
            <person name="Feldblyum T."/>
            <person name="Hsiao J."/>
            <person name="Zismann V."/>
            <person name="Iobst S."/>
            <person name="de Vazeille A.R."/>
            <person name="Buell C.R."/>
            <person name="Ying K."/>
            <person name="Li Y."/>
            <person name="Lu T."/>
            <person name="Huang Y."/>
            <person name="Zhao Q."/>
            <person name="Feng Q."/>
            <person name="Zhang L."/>
            <person name="Zhu J."/>
            <person name="Weng Q."/>
            <person name="Mu J."/>
            <person name="Lu Y."/>
            <person name="Fan D."/>
            <person name="Liu Y."/>
            <person name="Guan J."/>
            <person name="Zhang Y."/>
            <person name="Yu S."/>
            <person name="Liu X."/>
            <person name="Zhang Y."/>
            <person name="Hong G."/>
            <person name="Han B."/>
            <person name="Choisne N."/>
            <person name="Demange N."/>
            <person name="Orjeda G."/>
            <person name="Samain S."/>
            <person name="Cattolico L."/>
            <person name="Pelletier E."/>
            <person name="Couloux A."/>
            <person name="Segurens B."/>
            <person name="Wincker P."/>
            <person name="D'Hont A."/>
            <person name="Scarpelli C."/>
            <person name="Weissenbach J."/>
            <person name="Salanoubat M."/>
            <person name="Quetier F."/>
            <person name="Yu Y."/>
            <person name="Kim H.R."/>
            <person name="Rambo T."/>
            <person name="Currie J."/>
            <person name="Collura K."/>
            <person name="Luo M."/>
            <person name="Yang T."/>
            <person name="Ammiraju J.S.S."/>
            <person name="Engler F."/>
            <person name="Soderlund C."/>
            <person name="Wing R.A."/>
            <person name="Palmer L.E."/>
            <person name="de la Bastide M."/>
            <person name="Spiegel L."/>
            <person name="Nascimento L."/>
            <person name="Zutavern T."/>
            <person name="O'Shaughnessy A."/>
            <person name="Dike S."/>
            <person name="Dedhia N."/>
            <person name="Preston R."/>
            <person name="Balija V."/>
            <person name="McCombie W.R."/>
            <person name="Chow T."/>
            <person name="Chen H."/>
            <person name="Chung M."/>
            <person name="Chen C."/>
            <person name="Shaw J."/>
            <person name="Wu H."/>
            <person name="Hsiao K."/>
            <person name="Chao Y."/>
            <person name="Chu M."/>
            <person name="Cheng C."/>
            <person name="Hour A."/>
            <person name="Lee P."/>
            <person name="Lin S."/>
            <person name="Lin Y."/>
            <person name="Liou J."/>
            <person name="Liu S."/>
            <person name="Hsing Y."/>
            <person name="Raghuvanshi S."/>
            <person name="Mohanty A."/>
            <person name="Bharti A.K."/>
            <person name="Gaur A."/>
            <person name="Gupta V."/>
            <person name="Kumar D."/>
            <person name="Ravi V."/>
            <person name="Vij S."/>
            <person name="Kapur A."/>
            <person name="Khurana P."/>
            <person name="Khurana P."/>
            <person name="Khurana J.P."/>
            <person name="Tyagi A.K."/>
            <person name="Gaikwad K."/>
            <person name="Singh A."/>
            <person name="Dalal V."/>
            <person name="Srivastava S."/>
            <person name="Dixit A."/>
            <person name="Pal A.K."/>
            <person name="Ghazi I.A."/>
            <person name="Yadav M."/>
            <person name="Pandit A."/>
            <person name="Bhargava A."/>
            <person name="Sureshbabu K."/>
            <person name="Batra K."/>
            <person name="Sharma T.R."/>
            <person name="Mohapatra T."/>
            <person name="Singh N.K."/>
            <person name="Messing J."/>
            <person name="Nelson A.B."/>
            <person name="Fuks G."/>
            <person name="Kavchok S."/>
            <person name="Keizer G."/>
            <person name="Linton E."/>
            <person name="Llaca V."/>
            <person name="Song R."/>
            <person name="Tanyolac B."/>
            <person name="Young S."/>
            <person name="Ho-Il K."/>
            <person name="Hahn J.H."/>
            <person name="Sangsakoo G."/>
            <person name="Vanavichit A."/>
            <person name="de Mattos Luiz.A.T."/>
            <person name="Zimmer P.D."/>
            <person name="Malone G."/>
            <person name="Dellagostin O."/>
            <person name="de Oliveira A.C."/>
            <person name="Bevan M."/>
            <person name="Bancroft I."/>
            <person name="Minx P."/>
            <person name="Cordum H."/>
            <person name="Wilson R."/>
            <person name="Cheng Z."/>
            <person name="Jin W."/>
            <person name="Jiang J."/>
            <person name="Leong S.A."/>
            <person name="Iwama H."/>
            <person name="Gojobori T."/>
            <person name="Itoh T."/>
            <person name="Niimura Y."/>
            <person name="Fujii Y."/>
            <person name="Habara T."/>
            <person name="Sakai H."/>
            <person name="Sato Y."/>
            <person name="Wilson G."/>
            <person name="Kumar K."/>
            <person name="McCouch S."/>
            <person name="Juretic N."/>
            <person name="Hoen D."/>
            <person name="Wright S."/>
            <person name="Bruskiewich R."/>
            <person name="Bureau T."/>
            <person name="Miyao A."/>
            <person name="Hirochika H."/>
            <person name="Nishikawa T."/>
            <person name="Kadowaki K."/>
            <person name="Sugiura M."/>
            <person name="Burr B."/>
            <person name="Sasaki T."/>
        </authorList>
    </citation>
    <scope>NUCLEOTIDE SEQUENCE [LARGE SCALE GENOMIC DNA]</scope>
    <source>
        <strain evidence="3">cv. Nipponbare</strain>
    </source>
</reference>
<proteinExistence type="predicted"/>
<feature type="region of interest" description="Disordered" evidence="1">
    <location>
        <begin position="38"/>
        <end position="63"/>
    </location>
</feature>
<dbReference type="KEGG" id="dosa:Os07g0138400"/>
<sequence length="63" mass="6843">ESAAGDVRARSSPPPRDGAGTGSTASIAMAAYRIEEQRHGRGESFILQRSRRKHVRLESGSYD</sequence>
<evidence type="ECO:0000256" key="1">
    <source>
        <dbReference type="SAM" id="MobiDB-lite"/>
    </source>
</evidence>
<dbReference type="Proteomes" id="UP000000763">
    <property type="component" value="Chromosome 7"/>
</dbReference>
<dbReference type="AlphaFoldDB" id="C7J539"/>
<name>C7J539_ORYSJ</name>
<protein>
    <submittedName>
        <fullName evidence="2">Os07g0138400 protein</fullName>
    </submittedName>
</protein>
<evidence type="ECO:0000313" key="2">
    <source>
        <dbReference type="EMBL" id="BAH93779.1"/>
    </source>
</evidence>